<accession>A0ACD1DVF4</accession>
<dbReference type="EMBL" id="CP074691">
    <property type="protein sequence ID" value="QVL35929.1"/>
    <property type="molecule type" value="Genomic_DNA"/>
</dbReference>
<proteinExistence type="predicted"/>
<gene>
    <name evidence="1" type="ORF">KIH16_12420</name>
</gene>
<sequence>MKRLQAVSLLPALLVLLGSPGTGRAAQETVIRFAFQDRIGEMIPIVATKMGFFDDEGLHVESLRFSSGPACAEALYSGAADIGTMGDTAAVIAVARNPEFVILASNATGEDRHRLMVRSDSKAKALKDLKGRRLGVKKGTSTYGGLLAALDKEGIYPDELDIVDLDPPAMVEALLAGSLDGFVASEPTPSAAETKGARQLMTLGGLGNEYPILIVADRKRLAGREREIRSFLKALKRAEQYAADHPDETAAIMADETGLSPKVAEEAMKRHRYGIRLDGAILSSLERTARFLQGQKILEELPDIAGATQPDFLD</sequence>
<name>A0ACD1DVF4_9BACT</name>
<dbReference type="Proteomes" id="UP000682204">
    <property type="component" value="Chromosome"/>
</dbReference>
<evidence type="ECO:0000313" key="2">
    <source>
        <dbReference type="Proteomes" id="UP000682204"/>
    </source>
</evidence>
<reference evidence="1" key="1">
    <citation type="submission" date="2021-05" db="EMBL/GenBank/DDBJ databases">
        <title>An isolated secondary fermenter in methanogenic hydrocarbon-degrading communities.</title>
        <authorList>
            <person name="Liu Y.-F."/>
            <person name="Liu Z.-l."/>
        </authorList>
    </citation>
    <scope>NUCLEOTIDE SEQUENCE</scope>
    <source>
        <strain evidence="1">L-13</strain>
    </source>
</reference>
<keyword evidence="2" id="KW-1185">Reference proteome</keyword>
<organism evidence="1 2">
    <name type="scientific">Aminirod propionatiphilus</name>
    <dbReference type="NCBI Taxonomy" id="3415223"/>
    <lineage>
        <taxon>Bacteria</taxon>
        <taxon>Thermotogati</taxon>
        <taxon>Synergistota</taxon>
        <taxon>Synergistia</taxon>
        <taxon>Synergistales</taxon>
        <taxon>Aminiphilaceae</taxon>
        <taxon>Aminirod</taxon>
    </lineage>
</organism>
<protein>
    <submittedName>
        <fullName evidence="1">ABC transporter substrate-binding protein</fullName>
    </submittedName>
</protein>
<evidence type="ECO:0000313" key="1">
    <source>
        <dbReference type="EMBL" id="QVL35929.1"/>
    </source>
</evidence>